<dbReference type="Proteomes" id="UP001461498">
    <property type="component" value="Unassembled WGS sequence"/>
</dbReference>
<dbReference type="AlphaFoldDB" id="A0AAW1DQT8"/>
<protein>
    <recommendedName>
        <fullName evidence="3">Nucleic-acid-binding protein from transposon X-element</fullName>
    </recommendedName>
</protein>
<comment type="caution">
    <text evidence="1">The sequence shown here is derived from an EMBL/GenBank/DDBJ whole genome shotgun (WGS) entry which is preliminary data.</text>
</comment>
<reference evidence="1 2" key="1">
    <citation type="submission" date="2022-12" db="EMBL/GenBank/DDBJ databases">
        <title>Chromosome-level genome assembly of true bugs.</title>
        <authorList>
            <person name="Ma L."/>
            <person name="Li H."/>
        </authorList>
    </citation>
    <scope>NUCLEOTIDE SEQUENCE [LARGE SCALE GENOMIC DNA]</scope>
    <source>
        <strain evidence="1">Lab_2022b</strain>
    </source>
</reference>
<evidence type="ECO:0000313" key="2">
    <source>
        <dbReference type="Proteomes" id="UP001461498"/>
    </source>
</evidence>
<accession>A0AAW1DQT8</accession>
<sequence length="273" mass="31078">MDGGDGADTDLNISVYITAHFDGTTEYDVKDDLNKLAFEEAIRASCPSGPWRITRTNLGLLASFTLEADAIALIKSNLEQYLGTKVNHALFYSKDSRFKQTLILRDVPFAVPIEEIKNALERQGITPLSVDRFRQHIRIEVNDPGQCETLLRYGVDFFGATRFHVVMDRWRPFFSRLNNVETQHQESVLQCYRCQGFWHIAANCQQMTRCVRCGGSHTVEACTRPRNDPICCHCSGPHHAAYKQCPVRLHVANSPFAITVPRIQNERPYMRDS</sequence>
<proteinExistence type="predicted"/>
<keyword evidence="2" id="KW-1185">Reference proteome</keyword>
<evidence type="ECO:0008006" key="3">
    <source>
        <dbReference type="Google" id="ProtNLM"/>
    </source>
</evidence>
<gene>
    <name evidence="1" type="ORF">O3M35_001175</name>
</gene>
<evidence type="ECO:0000313" key="1">
    <source>
        <dbReference type="EMBL" id="KAK9512849.1"/>
    </source>
</evidence>
<name>A0AAW1DQT8_9HEMI</name>
<organism evidence="1 2">
    <name type="scientific">Rhynocoris fuscipes</name>
    <dbReference type="NCBI Taxonomy" id="488301"/>
    <lineage>
        <taxon>Eukaryota</taxon>
        <taxon>Metazoa</taxon>
        <taxon>Ecdysozoa</taxon>
        <taxon>Arthropoda</taxon>
        <taxon>Hexapoda</taxon>
        <taxon>Insecta</taxon>
        <taxon>Pterygota</taxon>
        <taxon>Neoptera</taxon>
        <taxon>Paraneoptera</taxon>
        <taxon>Hemiptera</taxon>
        <taxon>Heteroptera</taxon>
        <taxon>Panheteroptera</taxon>
        <taxon>Cimicomorpha</taxon>
        <taxon>Reduviidae</taxon>
        <taxon>Harpactorinae</taxon>
        <taxon>Harpactorini</taxon>
        <taxon>Rhynocoris</taxon>
    </lineage>
</organism>
<dbReference type="EMBL" id="JAPXFL010000001">
    <property type="protein sequence ID" value="KAK9512849.1"/>
    <property type="molecule type" value="Genomic_DNA"/>
</dbReference>